<accession>A0A645GPC2</accession>
<sequence length="111" mass="12553">MPAAVEHRAQILVSDIWALAVGLSRVMYLKEESGQFLIGDDLWVVEYAYSLQMAGCVRKHILVAWVFRLSPSVAAYCRVDTFLLLKKVFNTPETATGEHSLCYRRTGTEDQ</sequence>
<comment type="caution">
    <text evidence="1">The sequence shown here is derived from an EMBL/GenBank/DDBJ whole genome shotgun (WGS) entry which is preliminary data.</text>
</comment>
<proteinExistence type="predicted"/>
<gene>
    <name evidence="1" type="ORF">SDC9_173209</name>
</gene>
<protein>
    <submittedName>
        <fullName evidence="1">Uncharacterized protein</fullName>
    </submittedName>
</protein>
<dbReference type="AlphaFoldDB" id="A0A645GPC2"/>
<evidence type="ECO:0000313" key="1">
    <source>
        <dbReference type="EMBL" id="MPN25794.1"/>
    </source>
</evidence>
<dbReference type="EMBL" id="VSSQ01075094">
    <property type="protein sequence ID" value="MPN25794.1"/>
    <property type="molecule type" value="Genomic_DNA"/>
</dbReference>
<organism evidence="1">
    <name type="scientific">bioreactor metagenome</name>
    <dbReference type="NCBI Taxonomy" id="1076179"/>
    <lineage>
        <taxon>unclassified sequences</taxon>
        <taxon>metagenomes</taxon>
        <taxon>ecological metagenomes</taxon>
    </lineage>
</organism>
<reference evidence="1" key="1">
    <citation type="submission" date="2019-08" db="EMBL/GenBank/DDBJ databases">
        <authorList>
            <person name="Kucharzyk K."/>
            <person name="Murdoch R.W."/>
            <person name="Higgins S."/>
            <person name="Loffler F."/>
        </authorList>
    </citation>
    <scope>NUCLEOTIDE SEQUENCE</scope>
</reference>
<name>A0A645GPC2_9ZZZZ</name>